<name>A0A2J8U7I5_PONAB</name>
<dbReference type="EMBL" id="NDHI03003467">
    <property type="protein sequence ID" value="PNJ41229.1"/>
    <property type="molecule type" value="Genomic_DNA"/>
</dbReference>
<dbReference type="PANTHER" id="PTHR16095:SF10">
    <property type="entry name" value="TRANSMEMBRANE PROTEIN 143"/>
    <property type="match status" value="1"/>
</dbReference>
<dbReference type="AlphaFoldDB" id="A0A2J8U7I5"/>
<evidence type="ECO:0000313" key="2">
    <source>
        <dbReference type="EMBL" id="PNJ41229.1"/>
    </source>
</evidence>
<proteinExistence type="predicted"/>
<accession>A0A2J8U7I5</accession>
<dbReference type="PANTHER" id="PTHR16095">
    <property type="entry name" value="TRANSMEMBRANE PROTEIN 143 FAMILY MEMBER"/>
    <property type="match status" value="1"/>
</dbReference>
<evidence type="ECO:0000256" key="1">
    <source>
        <dbReference type="ARBA" id="ARBA00022553"/>
    </source>
</evidence>
<gene>
    <name evidence="2" type="ORF">CR201_G0029545</name>
</gene>
<organism evidence="2">
    <name type="scientific">Pongo abelii</name>
    <name type="common">Sumatran orangutan</name>
    <name type="synonym">Pongo pygmaeus abelii</name>
    <dbReference type="NCBI Taxonomy" id="9601"/>
    <lineage>
        <taxon>Eukaryota</taxon>
        <taxon>Metazoa</taxon>
        <taxon>Chordata</taxon>
        <taxon>Craniata</taxon>
        <taxon>Vertebrata</taxon>
        <taxon>Euteleostomi</taxon>
        <taxon>Mammalia</taxon>
        <taxon>Eutheria</taxon>
        <taxon>Euarchontoglires</taxon>
        <taxon>Primates</taxon>
        <taxon>Haplorrhini</taxon>
        <taxon>Catarrhini</taxon>
        <taxon>Hominidae</taxon>
        <taxon>Pongo</taxon>
    </lineage>
</organism>
<keyword evidence="1" id="KW-0597">Phosphoprotein</keyword>
<reference evidence="2" key="1">
    <citation type="submission" date="2017-12" db="EMBL/GenBank/DDBJ databases">
        <title>High-resolution comparative analysis of great ape genomes.</title>
        <authorList>
            <person name="Pollen A."/>
            <person name="Hastie A."/>
            <person name="Hormozdiari F."/>
            <person name="Dougherty M."/>
            <person name="Liu R."/>
            <person name="Chaisson M."/>
            <person name="Hoppe E."/>
            <person name="Hill C."/>
            <person name="Pang A."/>
            <person name="Hillier L."/>
            <person name="Baker C."/>
            <person name="Armstrong J."/>
            <person name="Shendure J."/>
            <person name="Paten B."/>
            <person name="Wilson R."/>
            <person name="Chao H."/>
            <person name="Schneider V."/>
            <person name="Ventura M."/>
            <person name="Kronenberg Z."/>
            <person name="Murali S."/>
            <person name="Gordon D."/>
            <person name="Cantsilieris S."/>
            <person name="Munson K."/>
            <person name="Nelson B."/>
            <person name="Raja A."/>
            <person name="Underwood J."/>
            <person name="Diekhans M."/>
            <person name="Fiddes I."/>
            <person name="Haussler D."/>
            <person name="Eichler E."/>
        </authorList>
    </citation>
    <scope>NUCLEOTIDE SEQUENCE [LARGE SCALE GENOMIC DNA]</scope>
    <source>
        <strain evidence="2">Susie</strain>
    </source>
</reference>
<feature type="non-terminal residue" evidence="2">
    <location>
        <position position="170"/>
    </location>
</feature>
<sequence length="170" mass="19643">MGSAPCLGLQGKGLAMLHVTRGVWGSRVRVWPLLPALLGPPRALSSLAAKMGEYRKMWNPREPRDWAQQYRERFIPFSKEQLLRLLIQEFHSSPAEKAALEEFSAHVDFCTLFHYHQILARLQVTVNLDQYVYMHFWALGQRVGQMPLKSSVGSRRGFFSKLPPAERRYF</sequence>
<comment type="caution">
    <text evidence="2">The sequence shown here is derived from an EMBL/GenBank/DDBJ whole genome shotgun (WGS) entry which is preliminary data.</text>
</comment>
<dbReference type="GO" id="GO:0005739">
    <property type="term" value="C:mitochondrion"/>
    <property type="evidence" value="ECO:0007669"/>
    <property type="project" value="TreeGrafter"/>
</dbReference>
<protein>
    <submittedName>
        <fullName evidence="2">TMEM143 isoform 7</fullName>
    </submittedName>
</protein>